<evidence type="ECO:0000313" key="3">
    <source>
        <dbReference type="Proteomes" id="UP001224674"/>
    </source>
</evidence>
<dbReference type="Gene3D" id="3.10.450.50">
    <property type="match status" value="1"/>
</dbReference>
<dbReference type="InterPro" id="IPR011944">
    <property type="entry name" value="Steroid_delta5-4_isomerase"/>
</dbReference>
<gene>
    <name evidence="2" type="ORF">QDX21_02035</name>
</gene>
<dbReference type="EMBL" id="CP122566">
    <property type="protein sequence ID" value="WGH93605.1"/>
    <property type="molecule type" value="Genomic_DNA"/>
</dbReference>
<protein>
    <submittedName>
        <fullName evidence="2">SgcJ/EcaC family oxidoreductase</fullName>
    </submittedName>
</protein>
<evidence type="ECO:0000259" key="1">
    <source>
        <dbReference type="Pfam" id="PF14534"/>
    </source>
</evidence>
<dbReference type="SUPFAM" id="SSF54427">
    <property type="entry name" value="NTF2-like"/>
    <property type="match status" value="1"/>
</dbReference>
<accession>A0AAJ6AHZ7</accession>
<proteinExistence type="predicted"/>
<dbReference type="RefSeq" id="WP_279675061.1">
    <property type="nucleotide sequence ID" value="NZ_CP122566.1"/>
</dbReference>
<dbReference type="NCBIfam" id="TIGR02246">
    <property type="entry name" value="SgcJ/EcaC family oxidoreductase"/>
    <property type="match status" value="1"/>
</dbReference>
<name>A0AAJ6AHZ7_9MICC</name>
<feature type="domain" description="DUF4440" evidence="1">
    <location>
        <begin position="18"/>
        <end position="122"/>
    </location>
</feature>
<reference evidence="2 3" key="1">
    <citation type="submission" date="2023-03" db="EMBL/GenBank/DDBJ databases">
        <title>Complete genome sequences of several Auritidibacter ignavus strains isolated from ear infections.</title>
        <authorList>
            <person name="Baehr T."/>
            <person name="Baumhoegger A.M."/>
        </authorList>
    </citation>
    <scope>NUCLEOTIDE SEQUENCE [LARGE SCALE GENOMIC DNA]</scope>
    <source>
        <strain evidence="2 3">BABAE-6</strain>
    </source>
</reference>
<dbReference type="AlphaFoldDB" id="A0AAJ6AHZ7"/>
<dbReference type="InterPro" id="IPR032710">
    <property type="entry name" value="NTF2-like_dom_sf"/>
</dbReference>
<dbReference type="Pfam" id="PF14534">
    <property type="entry name" value="DUF4440"/>
    <property type="match status" value="1"/>
</dbReference>
<keyword evidence="3" id="KW-1185">Reference proteome</keyword>
<evidence type="ECO:0000313" key="2">
    <source>
        <dbReference type="EMBL" id="WGH93605.1"/>
    </source>
</evidence>
<dbReference type="Proteomes" id="UP001224674">
    <property type="component" value="Chromosome"/>
</dbReference>
<organism evidence="2 3">
    <name type="scientific">Auritidibacter ignavus</name>
    <dbReference type="NCBI Taxonomy" id="678932"/>
    <lineage>
        <taxon>Bacteria</taxon>
        <taxon>Bacillati</taxon>
        <taxon>Actinomycetota</taxon>
        <taxon>Actinomycetes</taxon>
        <taxon>Micrococcales</taxon>
        <taxon>Micrococcaceae</taxon>
        <taxon>Auritidibacter</taxon>
    </lineage>
</organism>
<sequence>MYLSTPDQPISLAAPKNIVSAFQQAWNQHDDHHLAKLFVADASFVSDTGLWWTGHDEIQRAHAEDFQGPLRAANIIVGRVELRMLGDRHAMVQARITMTGHHDRTVPADHPRRMIMSFVLARTTHSSPESATTGGAHWRIVSAHQTDLTTHGLAACVDAGPTGL</sequence>
<dbReference type="InterPro" id="IPR027843">
    <property type="entry name" value="DUF4440"/>
</dbReference>